<comment type="caution">
    <text evidence="1">The sequence shown here is derived from an EMBL/GenBank/DDBJ whole genome shotgun (WGS) entry which is preliminary data.</text>
</comment>
<reference evidence="1 2" key="1">
    <citation type="journal article" date="2020" name="BMC Genomics">
        <title>Intraspecific diversification of the crop wild relative Brassica cretica Lam. using demographic model selection.</title>
        <authorList>
            <person name="Kioukis A."/>
            <person name="Michalopoulou V.A."/>
            <person name="Briers L."/>
            <person name="Pirintsos S."/>
            <person name="Studholme D.J."/>
            <person name="Pavlidis P."/>
            <person name="Sarris P.F."/>
        </authorList>
    </citation>
    <scope>NUCLEOTIDE SEQUENCE [LARGE SCALE GENOMIC DNA]</scope>
    <source>
        <strain evidence="2">cv. PFS-1207/04</strain>
    </source>
</reference>
<accession>A0ABQ7F5V1</accession>
<organism evidence="1 2">
    <name type="scientific">Brassica cretica</name>
    <name type="common">Mustard</name>
    <dbReference type="NCBI Taxonomy" id="69181"/>
    <lineage>
        <taxon>Eukaryota</taxon>
        <taxon>Viridiplantae</taxon>
        <taxon>Streptophyta</taxon>
        <taxon>Embryophyta</taxon>
        <taxon>Tracheophyta</taxon>
        <taxon>Spermatophyta</taxon>
        <taxon>Magnoliopsida</taxon>
        <taxon>eudicotyledons</taxon>
        <taxon>Gunneridae</taxon>
        <taxon>Pentapetalae</taxon>
        <taxon>rosids</taxon>
        <taxon>malvids</taxon>
        <taxon>Brassicales</taxon>
        <taxon>Brassicaceae</taxon>
        <taxon>Brassiceae</taxon>
        <taxon>Brassica</taxon>
    </lineage>
</organism>
<sequence>MRVGSLSILMLSTIKVGFLIKRQVGLEEVGIYSASDPNDVAKAGPYASLLTQNPPSPGSPTAIFVN</sequence>
<evidence type="ECO:0000313" key="1">
    <source>
        <dbReference type="EMBL" id="KAF3610810.1"/>
    </source>
</evidence>
<dbReference type="EMBL" id="QGKV02000297">
    <property type="protein sequence ID" value="KAF3610810.1"/>
    <property type="molecule type" value="Genomic_DNA"/>
</dbReference>
<evidence type="ECO:0000313" key="2">
    <source>
        <dbReference type="Proteomes" id="UP000266723"/>
    </source>
</evidence>
<feature type="non-terminal residue" evidence="1">
    <location>
        <position position="66"/>
    </location>
</feature>
<name>A0ABQ7F5V1_BRACR</name>
<protein>
    <submittedName>
        <fullName evidence="1">Uncharacterized protein</fullName>
    </submittedName>
</protein>
<dbReference type="Proteomes" id="UP000266723">
    <property type="component" value="Unassembled WGS sequence"/>
</dbReference>
<keyword evidence="2" id="KW-1185">Reference proteome</keyword>
<proteinExistence type="predicted"/>
<gene>
    <name evidence="1" type="ORF">DY000_02044843</name>
</gene>